<gene>
    <name evidence="2" type="ORF">PXEA_LOCUS6638</name>
</gene>
<protein>
    <submittedName>
        <fullName evidence="2">Uncharacterized protein</fullName>
    </submittedName>
</protein>
<name>A0A448WJD6_9PLAT</name>
<sequence>MPFRQSDSSQVCPKRELRALAVWFRTSSVGTVDKTDCDNLSLEASEVGGGEDAEVVDKDDDEDDDEESEDEDDEEEEPIVSDMAGGPETVLTEKRAVLLVMAS</sequence>
<feature type="region of interest" description="Disordered" evidence="1">
    <location>
        <begin position="43"/>
        <end position="88"/>
    </location>
</feature>
<keyword evidence="3" id="KW-1185">Reference proteome</keyword>
<dbReference type="Proteomes" id="UP000784294">
    <property type="component" value="Unassembled WGS sequence"/>
</dbReference>
<reference evidence="2" key="1">
    <citation type="submission" date="2018-11" db="EMBL/GenBank/DDBJ databases">
        <authorList>
            <consortium name="Pathogen Informatics"/>
        </authorList>
    </citation>
    <scope>NUCLEOTIDE SEQUENCE</scope>
</reference>
<feature type="non-terminal residue" evidence="2">
    <location>
        <position position="103"/>
    </location>
</feature>
<comment type="caution">
    <text evidence="2">The sequence shown here is derived from an EMBL/GenBank/DDBJ whole genome shotgun (WGS) entry which is preliminary data.</text>
</comment>
<evidence type="ECO:0000256" key="1">
    <source>
        <dbReference type="SAM" id="MobiDB-lite"/>
    </source>
</evidence>
<accession>A0A448WJD6</accession>
<evidence type="ECO:0000313" key="2">
    <source>
        <dbReference type="EMBL" id="VEL13198.1"/>
    </source>
</evidence>
<proteinExistence type="predicted"/>
<evidence type="ECO:0000313" key="3">
    <source>
        <dbReference type="Proteomes" id="UP000784294"/>
    </source>
</evidence>
<dbReference type="EMBL" id="CAAALY010017012">
    <property type="protein sequence ID" value="VEL13198.1"/>
    <property type="molecule type" value="Genomic_DNA"/>
</dbReference>
<organism evidence="2 3">
    <name type="scientific">Protopolystoma xenopodis</name>
    <dbReference type="NCBI Taxonomy" id="117903"/>
    <lineage>
        <taxon>Eukaryota</taxon>
        <taxon>Metazoa</taxon>
        <taxon>Spiralia</taxon>
        <taxon>Lophotrochozoa</taxon>
        <taxon>Platyhelminthes</taxon>
        <taxon>Monogenea</taxon>
        <taxon>Polyopisthocotylea</taxon>
        <taxon>Polystomatidea</taxon>
        <taxon>Polystomatidae</taxon>
        <taxon>Protopolystoma</taxon>
    </lineage>
</organism>
<dbReference type="AlphaFoldDB" id="A0A448WJD6"/>
<feature type="compositionally biased region" description="Acidic residues" evidence="1">
    <location>
        <begin position="49"/>
        <end position="79"/>
    </location>
</feature>